<dbReference type="InterPro" id="IPR006963">
    <property type="entry name" value="Mopterin_OxRdtase_4Fe-4S_dom"/>
</dbReference>
<dbReference type="PROSITE" id="PS51318">
    <property type="entry name" value="TAT"/>
    <property type="match status" value="1"/>
</dbReference>
<keyword evidence="4" id="KW-0732">Signal</keyword>
<protein>
    <submittedName>
        <fullName evidence="9">TTRA</fullName>
    </submittedName>
</protein>
<dbReference type="GO" id="GO:0046872">
    <property type="term" value="F:metal ion binding"/>
    <property type="evidence" value="ECO:0007669"/>
    <property type="project" value="UniProtKB-KW"/>
</dbReference>
<dbReference type="InterPro" id="IPR006657">
    <property type="entry name" value="MoPterin_dinucl-bd_dom"/>
</dbReference>
<dbReference type="GO" id="GO:0016491">
    <property type="term" value="F:oxidoreductase activity"/>
    <property type="evidence" value="ECO:0007669"/>
    <property type="project" value="UniProtKB-KW"/>
</dbReference>
<feature type="domain" description="4Fe-4S Mo/W bis-MGD-type" evidence="8">
    <location>
        <begin position="67"/>
        <end position="153"/>
    </location>
</feature>
<evidence type="ECO:0000259" key="8">
    <source>
        <dbReference type="PROSITE" id="PS51669"/>
    </source>
</evidence>
<dbReference type="PROSITE" id="PS51669">
    <property type="entry name" value="4FE4S_MOW_BIS_MGD"/>
    <property type="match status" value="1"/>
</dbReference>
<dbReference type="InterPro" id="IPR041929">
    <property type="entry name" value="Tetrathionate-R_A_N"/>
</dbReference>
<dbReference type="KEGG" id="wsu:WS0938"/>
<dbReference type="InterPro" id="IPR037946">
    <property type="entry name" value="MopB_CT_Tetrathionate"/>
</dbReference>
<dbReference type="Gene3D" id="3.40.228.10">
    <property type="entry name" value="Dimethylsulfoxide Reductase, domain 2"/>
    <property type="match status" value="1"/>
</dbReference>
<dbReference type="InterPro" id="IPR009010">
    <property type="entry name" value="Asp_de-COase-like_dom_sf"/>
</dbReference>
<dbReference type="SUPFAM" id="SSF50692">
    <property type="entry name" value="ADC-like"/>
    <property type="match status" value="1"/>
</dbReference>
<sequence>MEEGRRRFLLGSGVVAGSAAVVGYKETLGAVALLKDKGERAKDSIYGEAAEPEVRFESGRTLINPKYSIRPSVCNGCTTHCGIRVKINQESGAVERVFGNPYSLLSSDPWLPYNTPLKESLEVLSAQKESGLHHRSTACARGNAVYDKLNDSFRVTKPLKRVGKRGENAWVEISPEQLIQEILEGGNLFGEGEVEGLRSIRQLDKLIDEENPEYGSSANRLCVLGTADEGRQVVMVQRFVQSFGTVNFMGHTSICGLSMRAGEAAYLNDFVGYPHLKPDFKNCKFLLNIGTAPAHAGNPFKRQAKLLAQARTTGECRYVTVTPILANSDNIAVGERSRWLPVAPSGDLALVMGMIRLIIEEKRYLADYLAIPSLESQKALEEVSFTNATHLIIQKGEKEGQILKDSQGSPWVIDVKEGVLRDSKSVLRGELDFAGEVTLEGVSYEVKSAFLLLKESALAYTLEEYASFSGIDSKEIVHLAREFTSYGRSVGVDCHGGTMHTTGFYATYAVMMLGALVGNLNHKGGMSMGGGKFEDFNGEAYNLIAYPNKPKPQGARIDRARMAYEKTSEFKRKVAQGENPYPAKAPWYGLANALESDVITNSEEGYPYKLGALISWCANFIYGQSGSEHLLESLKDPKRAIPLFIAIDPFINETSRWADYIVPDSVMYETWGVVSPWGASLTKASHLRYPILPSPNAKWSNGEPVSMDSFIIELGKALGLPGFGKNGIVAKSGEKFPFDRPEELYLRAFENIALSGKAVPEISDEEIELAGLKEYASKLQAINGENWRRVAYVMARGGRFAPIEDAYKGDSLSRAYPKAISIYNEALGTSKNSLTGERYSGVPRFYAPRFTDGRALEEAGLGDSRSFLAFSYKSNVLSAPTTASRHLKELRYTTFVDMNSQSAKALGIVHGERVRVVSKGGFVIGICRLREGIHPRSIGIEHGAGREGEGAIDLLINGNVIRGEIARRSGVNINKLGLKDASKGKVGTLSDFVIGSNARQGIPVWIEKLS</sequence>
<evidence type="ECO:0000256" key="6">
    <source>
        <dbReference type="ARBA" id="ARBA00023004"/>
    </source>
</evidence>
<dbReference type="InterPro" id="IPR006311">
    <property type="entry name" value="TAT_signal"/>
</dbReference>
<dbReference type="Gene3D" id="3.30.200.210">
    <property type="match status" value="1"/>
</dbReference>
<evidence type="ECO:0000256" key="5">
    <source>
        <dbReference type="ARBA" id="ARBA00023002"/>
    </source>
</evidence>
<dbReference type="InterPro" id="IPR050612">
    <property type="entry name" value="Prok_Mopterin_Oxidored"/>
</dbReference>
<accession>Q7MRY4</accession>
<name>Q7MRY4_WOLSU</name>
<keyword evidence="10" id="KW-1185">Reference proteome</keyword>
<evidence type="ECO:0000313" key="9">
    <source>
        <dbReference type="EMBL" id="CAE10042.1"/>
    </source>
</evidence>
<evidence type="ECO:0000313" key="10">
    <source>
        <dbReference type="Proteomes" id="UP000000422"/>
    </source>
</evidence>
<keyword evidence="3" id="KW-0479">Metal-binding</keyword>
<dbReference type="AlphaFoldDB" id="Q7MRY4"/>
<dbReference type="Gene3D" id="2.40.40.20">
    <property type="match status" value="1"/>
</dbReference>
<keyword evidence="6" id="KW-0408">Iron</keyword>
<dbReference type="PANTHER" id="PTHR43742">
    <property type="entry name" value="TRIMETHYLAMINE-N-OXIDE REDUCTASE"/>
    <property type="match status" value="1"/>
</dbReference>
<evidence type="ECO:0000256" key="4">
    <source>
        <dbReference type="ARBA" id="ARBA00022729"/>
    </source>
</evidence>
<keyword evidence="7" id="KW-0411">Iron-sulfur</keyword>
<keyword evidence="5" id="KW-0560">Oxidoreductase</keyword>
<gene>
    <name evidence="9" type="primary">TTRA</name>
    <name evidence="9" type="ordered locus">WS0938</name>
</gene>
<proteinExistence type="predicted"/>
<evidence type="ECO:0000256" key="1">
    <source>
        <dbReference type="ARBA" id="ARBA00022485"/>
    </source>
</evidence>
<keyword evidence="2" id="KW-0500">Molybdenum</keyword>
<dbReference type="HOGENOM" id="CLU_008235_0_0_7"/>
<dbReference type="PANTHER" id="PTHR43742:SF9">
    <property type="entry name" value="TETRATHIONATE REDUCTASE SUBUNIT A"/>
    <property type="match status" value="1"/>
</dbReference>
<dbReference type="RefSeq" id="WP_011138838.1">
    <property type="nucleotide sequence ID" value="NC_005090.1"/>
</dbReference>
<evidence type="ECO:0000256" key="3">
    <source>
        <dbReference type="ARBA" id="ARBA00022723"/>
    </source>
</evidence>
<evidence type="ECO:0000256" key="7">
    <source>
        <dbReference type="ARBA" id="ARBA00023014"/>
    </source>
</evidence>
<organism evidence="10">
    <name type="scientific">Wolinella succinogenes (strain ATCC 29543 / DSM 1740 / CCUG 13145 / JCM 31913 / LMG 7466 / NCTC 11488 / FDC 602W)</name>
    <name type="common">Vibrio succinogenes</name>
    <dbReference type="NCBI Taxonomy" id="273121"/>
    <lineage>
        <taxon>Bacteria</taxon>
        <taxon>Pseudomonadati</taxon>
        <taxon>Campylobacterota</taxon>
        <taxon>Epsilonproteobacteria</taxon>
        <taxon>Campylobacterales</taxon>
        <taxon>Helicobacteraceae</taxon>
        <taxon>Wolinella</taxon>
    </lineage>
</organism>
<dbReference type="STRING" id="273121.WS0938"/>
<dbReference type="eggNOG" id="COG0243">
    <property type="taxonomic scope" value="Bacteria"/>
</dbReference>
<dbReference type="SUPFAM" id="SSF53706">
    <property type="entry name" value="Formate dehydrogenase/DMSO reductase, domains 1-3"/>
    <property type="match status" value="1"/>
</dbReference>
<evidence type="ECO:0000256" key="2">
    <source>
        <dbReference type="ARBA" id="ARBA00022505"/>
    </source>
</evidence>
<keyword evidence="1" id="KW-0004">4Fe-4S</keyword>
<dbReference type="GO" id="GO:0051539">
    <property type="term" value="F:4 iron, 4 sulfur cluster binding"/>
    <property type="evidence" value="ECO:0007669"/>
    <property type="project" value="UniProtKB-KW"/>
</dbReference>
<dbReference type="CDD" id="cd02780">
    <property type="entry name" value="MopB_CT_Tetrathionate_Arsenate-R"/>
    <property type="match status" value="1"/>
</dbReference>
<dbReference type="Gene3D" id="3.40.50.740">
    <property type="match status" value="1"/>
</dbReference>
<dbReference type="EMBL" id="BX571659">
    <property type="protein sequence ID" value="CAE10042.1"/>
    <property type="molecule type" value="Genomic_DNA"/>
</dbReference>
<dbReference type="CDD" id="cd02758">
    <property type="entry name" value="MopB_Tetrathionate-Ra"/>
    <property type="match status" value="1"/>
</dbReference>
<reference evidence="9 10" key="1">
    <citation type="journal article" date="2003" name="Proc. Natl. Acad. Sci. U.S.A.">
        <title>Complete genome sequence and analysis of Wolinella succinogenes.</title>
        <authorList>
            <person name="Baar C."/>
            <person name="Eppinger M."/>
            <person name="Raddatz G."/>
            <person name="Simon JM."/>
            <person name="Lanz C."/>
            <person name="Klimmek O."/>
            <person name="Nandakumar R."/>
            <person name="Gross R."/>
            <person name="Rosinus A."/>
            <person name="Keller H."/>
            <person name="Jagtap P."/>
            <person name="Linke B."/>
            <person name="Meyer F."/>
            <person name="Lederer H."/>
            <person name="Schuster S.C."/>
        </authorList>
    </citation>
    <scope>NUCLEOTIDE SEQUENCE [LARGE SCALE GENOMIC DNA]</scope>
    <source>
        <strain evidence="10">ATCC 29543 / DSM 1740 / CCUG 13145 / JCM 31913 / LMG 7466 / NCTC 11488 / FDC 602W</strain>
    </source>
</reference>
<dbReference type="Pfam" id="PF01568">
    <property type="entry name" value="Molydop_binding"/>
    <property type="match status" value="1"/>
</dbReference>
<dbReference type="SMART" id="SM00926">
    <property type="entry name" value="Molybdop_Fe4S4"/>
    <property type="match status" value="1"/>
</dbReference>
<dbReference type="GO" id="GO:0043546">
    <property type="term" value="F:molybdopterin cofactor binding"/>
    <property type="evidence" value="ECO:0007669"/>
    <property type="project" value="InterPro"/>
</dbReference>
<dbReference type="Proteomes" id="UP000000422">
    <property type="component" value="Chromosome"/>
</dbReference>